<evidence type="ECO:0000256" key="5">
    <source>
        <dbReference type="ARBA" id="ARBA00022753"/>
    </source>
</evidence>
<sequence>MSKISPWRRNGGNHSSESEEESSETFLDINLNFSSNGNSSGKIVGFPPITDELDKKGSTPCISFMDEDLMINHTKKMPEHMKQRWRRAAIWVTVFCIVVSFSITIASFRAAGAYDSSSALALAFDCANAFLCSFVVLWRFKTAKNGSLGYKRERISCLVFATSFIVSGTLTAGLSIKRIVEKDHPTKTFCIVAVLSVGCFLYTLLAVMQCYVSKKLLSSAMLGSCIDSVLSAALMFGLLISNCAFLLVHTDLWYLDHSMAILVALVTILCGLQILVEVLFYKKLPIDMMPCKECY</sequence>
<dbReference type="InterPro" id="IPR026765">
    <property type="entry name" value="Tmem163"/>
</dbReference>
<keyword evidence="4 12" id="KW-0812">Transmembrane</keyword>
<evidence type="ECO:0008006" key="15">
    <source>
        <dbReference type="Google" id="ProtNLM"/>
    </source>
</evidence>
<feature type="transmembrane region" description="Helical" evidence="12">
    <location>
        <begin position="88"/>
        <end position="108"/>
    </location>
</feature>
<comment type="subcellular location">
    <subcellularLocation>
        <location evidence="2">Cytoplasmic vesicle</location>
        <location evidence="2">Secretory vesicle</location>
        <location evidence="2">Synaptic vesicle membrane</location>
        <topology evidence="2">Multi-pass membrane protein</topology>
    </subcellularLocation>
    <subcellularLocation>
        <location evidence="1">Early endosome membrane</location>
    </subcellularLocation>
</comment>
<feature type="region of interest" description="Disordered" evidence="11">
    <location>
        <begin position="1"/>
        <end position="22"/>
    </location>
</feature>
<accession>A0AAU9X6R0</accession>
<dbReference type="Gene3D" id="1.20.1510.10">
    <property type="entry name" value="Cation efflux protein transmembrane domain"/>
    <property type="match status" value="1"/>
</dbReference>
<feature type="transmembrane region" description="Helical" evidence="12">
    <location>
        <begin position="188"/>
        <end position="208"/>
    </location>
</feature>
<feature type="transmembrane region" description="Helical" evidence="12">
    <location>
        <begin position="260"/>
        <end position="280"/>
    </location>
</feature>
<dbReference type="EMBL" id="CALNXJ010000032">
    <property type="protein sequence ID" value="CAH3138376.1"/>
    <property type="molecule type" value="Genomic_DNA"/>
</dbReference>
<evidence type="ECO:0000256" key="6">
    <source>
        <dbReference type="ARBA" id="ARBA00022833"/>
    </source>
</evidence>
<keyword evidence="6" id="KW-0862">Zinc</keyword>
<evidence type="ECO:0000256" key="4">
    <source>
        <dbReference type="ARBA" id="ARBA00022692"/>
    </source>
</evidence>
<dbReference type="PANTHER" id="PTHR31937:SF2">
    <property type="entry name" value="TRANSMEMBRANE PROTEIN 163"/>
    <property type="match status" value="1"/>
</dbReference>
<proteinExistence type="inferred from homology"/>
<evidence type="ECO:0000256" key="9">
    <source>
        <dbReference type="ARBA" id="ARBA00023136"/>
    </source>
</evidence>
<keyword evidence="8" id="KW-0770">Synapse</keyword>
<evidence type="ECO:0000313" key="13">
    <source>
        <dbReference type="EMBL" id="CAH3138376.1"/>
    </source>
</evidence>
<evidence type="ECO:0000313" key="14">
    <source>
        <dbReference type="Proteomes" id="UP001159428"/>
    </source>
</evidence>
<comment type="similarity">
    <text evidence="3">Belongs to the TMEM163 family.</text>
</comment>
<evidence type="ECO:0000256" key="7">
    <source>
        <dbReference type="ARBA" id="ARBA00022989"/>
    </source>
</evidence>
<feature type="transmembrane region" description="Helical" evidence="12">
    <location>
        <begin position="120"/>
        <end position="138"/>
    </location>
</feature>
<dbReference type="Proteomes" id="UP001159428">
    <property type="component" value="Unassembled WGS sequence"/>
</dbReference>
<dbReference type="SUPFAM" id="SSF161111">
    <property type="entry name" value="Cation efflux protein transmembrane domain-like"/>
    <property type="match status" value="1"/>
</dbReference>
<evidence type="ECO:0000256" key="3">
    <source>
        <dbReference type="ARBA" id="ARBA00008731"/>
    </source>
</evidence>
<keyword evidence="10" id="KW-0968">Cytoplasmic vesicle</keyword>
<dbReference type="AlphaFoldDB" id="A0AAU9X6R0"/>
<dbReference type="InterPro" id="IPR027469">
    <property type="entry name" value="Cation_efflux_TMD_sf"/>
</dbReference>
<dbReference type="PANTHER" id="PTHR31937">
    <property type="entry name" value="TRANSMEMBRANE PROTEIN 163"/>
    <property type="match status" value="1"/>
</dbReference>
<gene>
    <name evidence="13" type="ORF">PMEA_00018419</name>
</gene>
<evidence type="ECO:0000256" key="8">
    <source>
        <dbReference type="ARBA" id="ARBA00023018"/>
    </source>
</evidence>
<keyword evidence="7 12" id="KW-1133">Transmembrane helix</keyword>
<protein>
    <recommendedName>
        <fullName evidence="15">Transmembrane protein 163</fullName>
    </recommendedName>
</protein>
<keyword evidence="14" id="KW-1185">Reference proteome</keyword>
<evidence type="ECO:0000256" key="11">
    <source>
        <dbReference type="SAM" id="MobiDB-lite"/>
    </source>
</evidence>
<dbReference type="GO" id="GO:0030672">
    <property type="term" value="C:synaptic vesicle membrane"/>
    <property type="evidence" value="ECO:0007669"/>
    <property type="project" value="UniProtKB-SubCell"/>
</dbReference>
<feature type="transmembrane region" description="Helical" evidence="12">
    <location>
        <begin position="158"/>
        <end position="176"/>
    </location>
</feature>
<evidence type="ECO:0000256" key="10">
    <source>
        <dbReference type="ARBA" id="ARBA00023329"/>
    </source>
</evidence>
<keyword evidence="9 12" id="KW-0472">Membrane</keyword>
<evidence type="ECO:0000256" key="12">
    <source>
        <dbReference type="SAM" id="Phobius"/>
    </source>
</evidence>
<comment type="caution">
    <text evidence="13">The sequence shown here is derived from an EMBL/GenBank/DDBJ whole genome shotgun (WGS) entry which is preliminary data.</text>
</comment>
<dbReference type="GO" id="GO:0031901">
    <property type="term" value="C:early endosome membrane"/>
    <property type="evidence" value="ECO:0007669"/>
    <property type="project" value="UniProtKB-SubCell"/>
</dbReference>
<name>A0AAU9X6R0_9CNID</name>
<organism evidence="13 14">
    <name type="scientific">Pocillopora meandrina</name>
    <dbReference type="NCBI Taxonomy" id="46732"/>
    <lineage>
        <taxon>Eukaryota</taxon>
        <taxon>Metazoa</taxon>
        <taxon>Cnidaria</taxon>
        <taxon>Anthozoa</taxon>
        <taxon>Hexacorallia</taxon>
        <taxon>Scleractinia</taxon>
        <taxon>Astrocoeniina</taxon>
        <taxon>Pocilloporidae</taxon>
        <taxon>Pocillopora</taxon>
    </lineage>
</organism>
<reference evidence="13 14" key="1">
    <citation type="submission" date="2022-05" db="EMBL/GenBank/DDBJ databases">
        <authorList>
            <consortium name="Genoscope - CEA"/>
            <person name="William W."/>
        </authorList>
    </citation>
    <scope>NUCLEOTIDE SEQUENCE [LARGE SCALE GENOMIC DNA]</scope>
</reference>
<evidence type="ECO:0000256" key="1">
    <source>
        <dbReference type="ARBA" id="ARBA00004146"/>
    </source>
</evidence>
<keyword evidence="5" id="KW-0967">Endosome</keyword>
<feature type="transmembrane region" description="Helical" evidence="12">
    <location>
        <begin position="229"/>
        <end position="248"/>
    </location>
</feature>
<evidence type="ECO:0000256" key="2">
    <source>
        <dbReference type="ARBA" id="ARBA00004644"/>
    </source>
</evidence>